<dbReference type="EMBL" id="JANCLT010000015">
    <property type="protein sequence ID" value="MCP8970826.1"/>
    <property type="molecule type" value="Genomic_DNA"/>
</dbReference>
<gene>
    <name evidence="2" type="ORF">NK662_20110</name>
</gene>
<dbReference type="InterPro" id="IPR024775">
    <property type="entry name" value="DinB-like"/>
</dbReference>
<organism evidence="2 3">
    <name type="scientific">Ectobacillus ponti</name>
    <dbReference type="NCBI Taxonomy" id="2961894"/>
    <lineage>
        <taxon>Bacteria</taxon>
        <taxon>Bacillati</taxon>
        <taxon>Bacillota</taxon>
        <taxon>Bacilli</taxon>
        <taxon>Bacillales</taxon>
        <taxon>Bacillaceae</taxon>
        <taxon>Ectobacillus</taxon>
    </lineage>
</organism>
<proteinExistence type="predicted"/>
<keyword evidence="3" id="KW-1185">Reference proteome</keyword>
<evidence type="ECO:0000313" key="2">
    <source>
        <dbReference type="EMBL" id="MCP8970826.1"/>
    </source>
</evidence>
<dbReference type="SUPFAM" id="SSF109854">
    <property type="entry name" value="DinB/YfiT-like putative metalloenzymes"/>
    <property type="match status" value="1"/>
</dbReference>
<dbReference type="AlphaFoldDB" id="A0AA42BRY7"/>
<accession>A0AA42BRY7</accession>
<feature type="domain" description="DinB-like" evidence="1">
    <location>
        <begin position="4"/>
        <end position="140"/>
    </location>
</feature>
<evidence type="ECO:0000259" key="1">
    <source>
        <dbReference type="Pfam" id="PF12867"/>
    </source>
</evidence>
<name>A0AA42BRY7_9BACI</name>
<evidence type="ECO:0000313" key="3">
    <source>
        <dbReference type="Proteomes" id="UP001156102"/>
    </source>
</evidence>
<dbReference type="InterPro" id="IPR034660">
    <property type="entry name" value="DinB/YfiT-like"/>
</dbReference>
<dbReference type="Proteomes" id="UP001156102">
    <property type="component" value="Unassembled WGS sequence"/>
</dbReference>
<dbReference type="RefSeq" id="WP_254760753.1">
    <property type="nucleotide sequence ID" value="NZ_JANCLT010000015.1"/>
</dbReference>
<reference evidence="2" key="1">
    <citation type="submission" date="2022-07" db="EMBL/GenBank/DDBJ databases">
        <authorList>
            <person name="Li W.-J."/>
            <person name="Deng Q.-Q."/>
        </authorList>
    </citation>
    <scope>NUCLEOTIDE SEQUENCE</scope>
    <source>
        <strain evidence="2">SYSU M60031</strain>
    </source>
</reference>
<dbReference type="Pfam" id="PF12867">
    <property type="entry name" value="DinB_2"/>
    <property type="match status" value="1"/>
</dbReference>
<sequence length="148" mass="16544">MSKQFDLVRGGLLKFLGEVTEETANKQPQGFNNNILWHAGHVLVAGEKFMFGYPEKTQHLPLEYGKLFSPGTKPADWSGDVPALSELKAQLEAQAARIRELPEDLFAQKLPFQFPFGNLETFGDLYGLMIVHEADHAGQMKAMKRILG</sequence>
<dbReference type="Gene3D" id="1.20.120.450">
    <property type="entry name" value="dinb family like domain"/>
    <property type="match status" value="1"/>
</dbReference>
<protein>
    <submittedName>
        <fullName evidence="2">DinB family protein</fullName>
    </submittedName>
</protein>
<comment type="caution">
    <text evidence="2">The sequence shown here is derived from an EMBL/GenBank/DDBJ whole genome shotgun (WGS) entry which is preliminary data.</text>
</comment>